<dbReference type="EMBL" id="BKCM01000001">
    <property type="protein sequence ID" value="GEQ99671.1"/>
    <property type="molecule type" value="Genomic_DNA"/>
</dbReference>
<keyword evidence="1" id="KW-0472">Membrane</keyword>
<protein>
    <submittedName>
        <fullName evidence="2">Transporter</fullName>
    </submittedName>
</protein>
<dbReference type="RefSeq" id="WP_150001619.1">
    <property type="nucleotide sequence ID" value="NZ_BKCM01000001.1"/>
</dbReference>
<evidence type="ECO:0000313" key="3">
    <source>
        <dbReference type="Proteomes" id="UP000325187"/>
    </source>
</evidence>
<proteinExistence type="predicted"/>
<sequence>MKNFLGSFVIGLLFGLGLVVSMMVNPLKVLAFLDVAGAWDPSLLFVMGAALAVTFIGYRLVFKRTAPLWGAGFSLPTRRDVDQRLLIGASLFGIGWGLVGFCPGPAITALAVGGMEVVYFGLAMVFGMIVTRFILQRQAQNASA</sequence>
<accession>A0A5A7MUT2</accession>
<feature type="transmembrane region" description="Helical" evidence="1">
    <location>
        <begin position="85"/>
        <end position="111"/>
    </location>
</feature>
<gene>
    <name evidence="2" type="ORF">JCM17845_02950</name>
</gene>
<keyword evidence="1" id="KW-0812">Transmembrane</keyword>
<dbReference type="Proteomes" id="UP000325187">
    <property type="component" value="Unassembled WGS sequence"/>
</dbReference>
<keyword evidence="3" id="KW-1185">Reference proteome</keyword>
<dbReference type="InterPro" id="IPR046513">
    <property type="entry name" value="DUF6691"/>
</dbReference>
<keyword evidence="1" id="KW-1133">Transmembrane helix</keyword>
<comment type="caution">
    <text evidence="2">The sequence shown here is derived from an EMBL/GenBank/DDBJ whole genome shotgun (WGS) entry which is preliminary data.</text>
</comment>
<organism evidence="2 3">
    <name type="scientific">Iodidimonas gelatinilytica</name>
    <dbReference type="NCBI Taxonomy" id="1236966"/>
    <lineage>
        <taxon>Bacteria</taxon>
        <taxon>Pseudomonadati</taxon>
        <taxon>Pseudomonadota</taxon>
        <taxon>Alphaproteobacteria</taxon>
        <taxon>Iodidimonadales</taxon>
        <taxon>Iodidimonadaceae</taxon>
        <taxon>Iodidimonas</taxon>
    </lineage>
</organism>
<feature type="transmembrane region" description="Helical" evidence="1">
    <location>
        <begin position="41"/>
        <end position="61"/>
    </location>
</feature>
<evidence type="ECO:0000256" key="1">
    <source>
        <dbReference type="SAM" id="Phobius"/>
    </source>
</evidence>
<dbReference type="AlphaFoldDB" id="A0A5A7MUT2"/>
<name>A0A5A7MUT2_9PROT</name>
<dbReference type="Pfam" id="PF20398">
    <property type="entry name" value="DUF6691"/>
    <property type="match status" value="1"/>
</dbReference>
<feature type="transmembrane region" description="Helical" evidence="1">
    <location>
        <begin position="117"/>
        <end position="135"/>
    </location>
</feature>
<evidence type="ECO:0000313" key="2">
    <source>
        <dbReference type="EMBL" id="GEQ99671.1"/>
    </source>
</evidence>
<reference evidence="2 3" key="1">
    <citation type="submission" date="2019-09" db="EMBL/GenBank/DDBJ databases">
        <title>NBRP : Genome information of microbial organism related human and environment.</title>
        <authorList>
            <person name="Hattori M."/>
            <person name="Oshima K."/>
            <person name="Inaba H."/>
            <person name="Suda W."/>
            <person name="Sakamoto M."/>
            <person name="Iino T."/>
            <person name="Kitahara M."/>
            <person name="Oshida Y."/>
            <person name="Iida T."/>
            <person name="Kudo T."/>
            <person name="Itoh T."/>
            <person name="Ohkuma M."/>
        </authorList>
    </citation>
    <scope>NUCLEOTIDE SEQUENCE [LARGE SCALE GENOMIC DNA]</scope>
    <source>
        <strain evidence="2 3">Mie-1</strain>
    </source>
</reference>